<protein>
    <submittedName>
        <fullName evidence="5">SdiA-regulated</fullName>
    </submittedName>
</protein>
<organism evidence="5 6">
    <name type="scientific">Arachidicoccus rhizosphaerae</name>
    <dbReference type="NCBI Taxonomy" id="551991"/>
    <lineage>
        <taxon>Bacteria</taxon>
        <taxon>Pseudomonadati</taxon>
        <taxon>Bacteroidota</taxon>
        <taxon>Chitinophagia</taxon>
        <taxon>Chitinophagales</taxon>
        <taxon>Chitinophagaceae</taxon>
        <taxon>Arachidicoccus</taxon>
    </lineage>
</organism>
<name>A0A1H3WW77_9BACT</name>
<evidence type="ECO:0000256" key="2">
    <source>
        <dbReference type="ARBA" id="ARBA00022475"/>
    </source>
</evidence>
<gene>
    <name evidence="5" type="ORF">SAMN05192529_10445</name>
</gene>
<evidence type="ECO:0000256" key="4">
    <source>
        <dbReference type="SAM" id="SignalP"/>
    </source>
</evidence>
<sequence length="329" mass="36141">MKILSILSAVITLGSSLSLPVVMASCRSGQPGRQADSTVLTATQHSTAPESAAAQNDFAYRLSQPTAVYQLPEELREVSGIRFLQSDSLHIYAEQDEKGRLYQLAPGDKQANYVDFGKDGDYEDLVFLGGKAIFLRSDGDLFSIDLPASFTATPTKTVEVQHIHRLVPKGEYEGLYADTATSQLYMLCKQCAKEDHKKSTSVYRLDLNGGKWVRGASFQVDVTRISEMAYARQTKQKGKKKKHEPATINFKPSAICRNPATGEWYLLSSINKMLVVTGSDWQVKSVQPLPPGLYPQPEGMCFDKDGNLYISNEGQSPGGATLLKFTPVS</sequence>
<keyword evidence="3" id="KW-0472">Membrane</keyword>
<comment type="subcellular location">
    <subcellularLocation>
        <location evidence="1">Cell membrane</location>
    </subcellularLocation>
</comment>
<dbReference type="GO" id="GO:0005886">
    <property type="term" value="C:plasma membrane"/>
    <property type="evidence" value="ECO:0007669"/>
    <property type="project" value="UniProtKB-SubCell"/>
</dbReference>
<dbReference type="Pfam" id="PF06977">
    <property type="entry name" value="SdiA-regulated"/>
    <property type="match status" value="1"/>
</dbReference>
<evidence type="ECO:0000256" key="3">
    <source>
        <dbReference type="ARBA" id="ARBA00023136"/>
    </source>
</evidence>
<dbReference type="RefSeq" id="WP_091394423.1">
    <property type="nucleotide sequence ID" value="NZ_FNQY01000004.1"/>
</dbReference>
<keyword evidence="2" id="KW-1003">Cell membrane</keyword>
<dbReference type="Proteomes" id="UP000199041">
    <property type="component" value="Unassembled WGS sequence"/>
</dbReference>
<keyword evidence="6" id="KW-1185">Reference proteome</keyword>
<dbReference type="AlphaFoldDB" id="A0A1H3WW77"/>
<dbReference type="SUPFAM" id="SSF50956">
    <property type="entry name" value="Thermostable phytase (3-phytase)"/>
    <property type="match status" value="1"/>
</dbReference>
<evidence type="ECO:0000313" key="5">
    <source>
        <dbReference type="EMBL" id="SDZ91416.1"/>
    </source>
</evidence>
<accession>A0A1H3WW77</accession>
<feature type="signal peptide" evidence="4">
    <location>
        <begin position="1"/>
        <end position="24"/>
    </location>
</feature>
<evidence type="ECO:0000313" key="6">
    <source>
        <dbReference type="Proteomes" id="UP000199041"/>
    </source>
</evidence>
<dbReference type="PROSITE" id="PS51257">
    <property type="entry name" value="PROKAR_LIPOPROTEIN"/>
    <property type="match status" value="1"/>
</dbReference>
<proteinExistence type="predicted"/>
<dbReference type="EMBL" id="FNQY01000004">
    <property type="protein sequence ID" value="SDZ91416.1"/>
    <property type="molecule type" value="Genomic_DNA"/>
</dbReference>
<keyword evidence="4" id="KW-0732">Signal</keyword>
<feature type="chain" id="PRO_5011598648" evidence="4">
    <location>
        <begin position="25"/>
        <end position="329"/>
    </location>
</feature>
<reference evidence="5 6" key="1">
    <citation type="submission" date="2016-10" db="EMBL/GenBank/DDBJ databases">
        <authorList>
            <person name="de Groot N.N."/>
        </authorList>
    </citation>
    <scope>NUCLEOTIDE SEQUENCE [LARGE SCALE GENOMIC DNA]</scope>
    <source>
        <strain evidence="5 6">Vu-144</strain>
    </source>
</reference>
<dbReference type="OrthoDB" id="5292493at2"/>
<evidence type="ECO:0000256" key="1">
    <source>
        <dbReference type="ARBA" id="ARBA00004236"/>
    </source>
</evidence>
<dbReference type="STRING" id="551991.SAMN05192529_10445"/>
<dbReference type="InterPro" id="IPR009722">
    <property type="entry name" value="YjiK/CarP"/>
</dbReference>